<evidence type="ECO:0000313" key="2">
    <source>
        <dbReference type="Proteomes" id="UP001145114"/>
    </source>
</evidence>
<sequence>MDDRMVGLQEAQDGQPPQMPKEARPKRRFVGTRRVDKVKAERNVGDEGVTIEDSLAVMSIKARPANNIPDEIAKNEMLNEAIRLLPPNYNFEIHKTLWQIQKLEAKRVALQFPEGLLMFACTIADILEKFGKVETVVMGDVTYGACCVDDYSAKALGCDFMVHYGHSCLVPVNVTTIKTMYVFVEIGIDMEHFLATVKRNFGMETRLALVGVIQFVTAIQVSRQELEKAGYRVQIPQAKPLSPGELLGCTSPVLKDTGVIIFLGDGRFHLESIMIHNPEIPAYAYDPYSKKFTRERYDHAEMHSLRKEAIAEAGKAKKFGLILGTLGRQGSPKVLEELERTLRARGRDYEVVLLSEVFPQKLAQFPDIDCWVQTSCPRLSIDWGYAFPKPLLTPYEMSVALDSASWQDVYPMDYYANDSLGAWAPNNAKHRPELARRRAAAAAATATATATGDGGGGGGGGK</sequence>
<organism evidence="1 2">
    <name type="scientific">Spiromyces aspiralis</name>
    <dbReference type="NCBI Taxonomy" id="68401"/>
    <lineage>
        <taxon>Eukaryota</taxon>
        <taxon>Fungi</taxon>
        <taxon>Fungi incertae sedis</taxon>
        <taxon>Zoopagomycota</taxon>
        <taxon>Kickxellomycotina</taxon>
        <taxon>Kickxellomycetes</taxon>
        <taxon>Kickxellales</taxon>
        <taxon>Kickxellaceae</taxon>
        <taxon>Spiromyces</taxon>
    </lineage>
</organism>
<keyword evidence="2" id="KW-1185">Reference proteome</keyword>
<protein>
    <submittedName>
        <fullName evidence="1">Diphthamide biosynthesis protein 1</fullName>
        <ecNumber evidence="1">2.5.1.108</ecNumber>
    </submittedName>
</protein>
<dbReference type="EC" id="2.5.1.108" evidence="1"/>
<comment type="caution">
    <text evidence="1">The sequence shown here is derived from an EMBL/GenBank/DDBJ whole genome shotgun (WGS) entry which is preliminary data.</text>
</comment>
<dbReference type="Proteomes" id="UP001145114">
    <property type="component" value="Unassembled WGS sequence"/>
</dbReference>
<evidence type="ECO:0000313" key="1">
    <source>
        <dbReference type="EMBL" id="KAJ1675155.1"/>
    </source>
</evidence>
<name>A0ACC1HEW1_9FUNG</name>
<dbReference type="EMBL" id="JAMZIH010005455">
    <property type="protein sequence ID" value="KAJ1675155.1"/>
    <property type="molecule type" value="Genomic_DNA"/>
</dbReference>
<gene>
    <name evidence="1" type="primary">DPH1</name>
    <name evidence="1" type="ORF">EV182_001824</name>
</gene>
<keyword evidence="1" id="KW-0808">Transferase</keyword>
<reference evidence="1" key="1">
    <citation type="submission" date="2022-06" db="EMBL/GenBank/DDBJ databases">
        <title>Phylogenomic reconstructions and comparative analyses of Kickxellomycotina fungi.</title>
        <authorList>
            <person name="Reynolds N.K."/>
            <person name="Stajich J.E."/>
            <person name="Barry K."/>
            <person name="Grigoriev I.V."/>
            <person name="Crous P."/>
            <person name="Smith M.E."/>
        </authorList>
    </citation>
    <scope>NUCLEOTIDE SEQUENCE</scope>
    <source>
        <strain evidence="1">RSA 2271</strain>
    </source>
</reference>
<accession>A0ACC1HEW1</accession>
<proteinExistence type="predicted"/>